<comment type="caution">
    <text evidence="1">The sequence shown here is derived from an EMBL/GenBank/DDBJ whole genome shotgun (WGS) entry which is preliminary data.</text>
</comment>
<reference evidence="1" key="1">
    <citation type="submission" date="2021-05" db="EMBL/GenBank/DDBJ databases">
        <authorList>
            <person name="Pan Q."/>
            <person name="Jouanno E."/>
            <person name="Zahm M."/>
            <person name="Klopp C."/>
            <person name="Cabau C."/>
            <person name="Louis A."/>
            <person name="Berthelot C."/>
            <person name="Parey E."/>
            <person name="Roest Crollius H."/>
            <person name="Montfort J."/>
            <person name="Robinson-Rechavi M."/>
            <person name="Bouchez O."/>
            <person name="Lampietro C."/>
            <person name="Lopez Roques C."/>
            <person name="Donnadieu C."/>
            <person name="Postlethwait J."/>
            <person name="Bobe J."/>
            <person name="Dillon D."/>
            <person name="Chandos A."/>
            <person name="von Hippel F."/>
            <person name="Guiguen Y."/>
        </authorList>
    </citation>
    <scope>NUCLEOTIDE SEQUENCE</scope>
    <source>
        <strain evidence="1">YG-Jan2019</strain>
    </source>
</reference>
<organism evidence="1 2">
    <name type="scientific">Dallia pectoralis</name>
    <name type="common">Alaska blackfish</name>
    <dbReference type="NCBI Taxonomy" id="75939"/>
    <lineage>
        <taxon>Eukaryota</taxon>
        <taxon>Metazoa</taxon>
        <taxon>Chordata</taxon>
        <taxon>Craniata</taxon>
        <taxon>Vertebrata</taxon>
        <taxon>Euteleostomi</taxon>
        <taxon>Actinopterygii</taxon>
        <taxon>Neopterygii</taxon>
        <taxon>Teleostei</taxon>
        <taxon>Protacanthopterygii</taxon>
        <taxon>Esociformes</taxon>
        <taxon>Umbridae</taxon>
        <taxon>Dallia</taxon>
    </lineage>
</organism>
<proteinExistence type="predicted"/>
<name>A0ACC2G9R1_DALPE</name>
<accession>A0ACC2G9R1</accession>
<dbReference type="EMBL" id="CM055743">
    <property type="protein sequence ID" value="KAJ8000220.1"/>
    <property type="molecule type" value="Genomic_DNA"/>
</dbReference>
<sequence length="172" mass="19179">MAEALLLLLYWSYYLEASIISQTPEVVTLKAGAIQSELVHTGNGSRVILLTERQRNSTESTTIKILSPSDSDSSPVPLVCLVPELVPSQVRVFWLIDGREETGLTESGWTNNNDSATEFTRNQILVQPEEWDRGAECTCVVEFDGKNITKTTATVNAQCFYMEFLQLLFSPL</sequence>
<evidence type="ECO:0000313" key="2">
    <source>
        <dbReference type="Proteomes" id="UP001157502"/>
    </source>
</evidence>
<keyword evidence="2" id="KW-1185">Reference proteome</keyword>
<protein>
    <submittedName>
        <fullName evidence="1">Uncharacterized protein</fullName>
    </submittedName>
</protein>
<evidence type="ECO:0000313" key="1">
    <source>
        <dbReference type="EMBL" id="KAJ8000220.1"/>
    </source>
</evidence>
<dbReference type="Proteomes" id="UP001157502">
    <property type="component" value="Chromosome 16"/>
</dbReference>
<gene>
    <name evidence="1" type="ORF">DPEC_G00202580</name>
</gene>